<feature type="transmembrane region" description="Helical" evidence="7">
    <location>
        <begin position="382"/>
        <end position="403"/>
    </location>
</feature>
<feature type="transmembrane region" description="Helical" evidence="7">
    <location>
        <begin position="234"/>
        <end position="255"/>
    </location>
</feature>
<feature type="transmembrane region" description="Helical" evidence="7">
    <location>
        <begin position="176"/>
        <end position="195"/>
    </location>
</feature>
<comment type="caution">
    <text evidence="8">The sequence shown here is derived from an EMBL/GenBank/DDBJ whole genome shotgun (WGS) entry which is preliminary data.</text>
</comment>
<evidence type="ECO:0000313" key="9">
    <source>
        <dbReference type="Proteomes" id="UP000886520"/>
    </source>
</evidence>
<evidence type="ECO:0000256" key="3">
    <source>
        <dbReference type="ARBA" id="ARBA00022448"/>
    </source>
</evidence>
<dbReference type="InterPro" id="IPR037185">
    <property type="entry name" value="EmrE-like"/>
</dbReference>
<comment type="subcellular location">
    <subcellularLocation>
        <location evidence="1 7">Membrane</location>
        <topology evidence="1 7">Multi-pass membrane protein</topology>
    </subcellularLocation>
</comment>
<dbReference type="SUPFAM" id="SSF103481">
    <property type="entry name" value="Multidrug resistance efflux transporter EmrE"/>
    <property type="match status" value="1"/>
</dbReference>
<feature type="transmembrane region" description="Helical" evidence="7">
    <location>
        <begin position="351"/>
        <end position="370"/>
    </location>
</feature>
<dbReference type="GO" id="GO:0016020">
    <property type="term" value="C:membrane"/>
    <property type="evidence" value="ECO:0007669"/>
    <property type="project" value="UniProtKB-SubCell"/>
</dbReference>
<dbReference type="PANTHER" id="PTHR31376">
    <property type="entry name" value="OS09G0467300 PROTEIN-RELATED"/>
    <property type="match status" value="1"/>
</dbReference>
<keyword evidence="4 7" id="KW-0812">Transmembrane</keyword>
<evidence type="ECO:0000256" key="7">
    <source>
        <dbReference type="RuleBase" id="RU368015"/>
    </source>
</evidence>
<accession>A0A9D4U217</accession>
<keyword evidence="9" id="KW-1185">Reference proteome</keyword>
<feature type="transmembrane region" description="Helical" evidence="7">
    <location>
        <begin position="67"/>
        <end position="93"/>
    </location>
</feature>
<protein>
    <recommendedName>
        <fullName evidence="7">Probable purine permease</fullName>
    </recommendedName>
</protein>
<feature type="transmembrane region" description="Helical" evidence="7">
    <location>
        <begin position="202"/>
        <end position="222"/>
    </location>
</feature>
<comment type="similarity">
    <text evidence="2 7">Belongs to the purine permeases (TC 2.A.7.14) family.</text>
</comment>
<evidence type="ECO:0000313" key="8">
    <source>
        <dbReference type="EMBL" id="KAI5059490.1"/>
    </source>
</evidence>
<keyword evidence="6 7" id="KW-0472">Membrane</keyword>
<dbReference type="PANTHER" id="PTHR31376:SF105">
    <property type="entry name" value="PURINE PERMEASE-RELATED"/>
    <property type="match status" value="1"/>
</dbReference>
<feature type="transmembrane region" description="Helical" evidence="7">
    <location>
        <begin position="309"/>
        <end position="331"/>
    </location>
</feature>
<evidence type="ECO:0000256" key="5">
    <source>
        <dbReference type="ARBA" id="ARBA00022989"/>
    </source>
</evidence>
<evidence type="ECO:0000256" key="2">
    <source>
        <dbReference type="ARBA" id="ARBA00006213"/>
    </source>
</evidence>
<reference evidence="8" key="1">
    <citation type="submission" date="2021-01" db="EMBL/GenBank/DDBJ databases">
        <title>Adiantum capillus-veneris genome.</title>
        <authorList>
            <person name="Fang Y."/>
            <person name="Liao Q."/>
        </authorList>
    </citation>
    <scope>NUCLEOTIDE SEQUENCE</scope>
    <source>
        <strain evidence="8">H3</strain>
        <tissue evidence="8">Leaf</tissue>
    </source>
</reference>
<dbReference type="OrthoDB" id="1925230at2759"/>
<sequence length="422" mass="45133">MAATAGRTAATTMPTSVTVKELALANQVSLSKLEHQGISMKGCSKTAESDYKEETETSTFFGKDMTYWVLMIASSAALVLGLSSGSLLGRYYYVHGGSRRWLYTWIQSAGWPVLIVPLVFGYWQRGPTTLLHMIRPRPTHSITPRLCFIYTVLGGLITFDNLLYSLGSSYLPVSTNSILCASQLAFNALFAYLLVGQKMSACILNSIVIISIGTILLGTGSGSDKPLGTTEREYILGIVSTIGASGLYALLLPLLQLVYASKDVQAVPCVATGIGRSLSTVRPTNTPLSLPNLETNVASIPPPTCTPSFLLVLEVQVAISAVASMFSFIGMFINGDLAAIHAEALHFDGGVLAYVMILVCSAIGWQLYFIGGSGIIFLSSSLMSCVFATVMIPILPVLAVIFFHDSFSATKGIAMETDKSRP</sequence>
<dbReference type="GO" id="GO:0015211">
    <property type="term" value="F:purine nucleoside transmembrane transporter activity"/>
    <property type="evidence" value="ECO:0007669"/>
    <property type="project" value="UniProtKB-UniRule"/>
</dbReference>
<organism evidence="8 9">
    <name type="scientific">Adiantum capillus-veneris</name>
    <name type="common">Maidenhair fern</name>
    <dbReference type="NCBI Taxonomy" id="13818"/>
    <lineage>
        <taxon>Eukaryota</taxon>
        <taxon>Viridiplantae</taxon>
        <taxon>Streptophyta</taxon>
        <taxon>Embryophyta</taxon>
        <taxon>Tracheophyta</taxon>
        <taxon>Polypodiopsida</taxon>
        <taxon>Polypodiidae</taxon>
        <taxon>Polypodiales</taxon>
        <taxon>Pteridineae</taxon>
        <taxon>Pteridaceae</taxon>
        <taxon>Vittarioideae</taxon>
        <taxon>Adiantum</taxon>
    </lineage>
</organism>
<dbReference type="Proteomes" id="UP000886520">
    <property type="component" value="Chromosome 25"/>
</dbReference>
<dbReference type="GO" id="GO:0005345">
    <property type="term" value="F:purine nucleobase transmembrane transporter activity"/>
    <property type="evidence" value="ECO:0007669"/>
    <property type="project" value="UniProtKB-UniRule"/>
</dbReference>
<dbReference type="Pfam" id="PF16913">
    <property type="entry name" value="PUNUT"/>
    <property type="match status" value="1"/>
</dbReference>
<feature type="transmembrane region" description="Helical" evidence="7">
    <location>
        <begin position="105"/>
        <end position="123"/>
    </location>
</feature>
<comment type="caution">
    <text evidence="7">Lacks conserved residue(s) required for the propagation of feature annotation.</text>
</comment>
<evidence type="ECO:0000256" key="1">
    <source>
        <dbReference type="ARBA" id="ARBA00004141"/>
    </source>
</evidence>
<dbReference type="EMBL" id="JABFUD020000025">
    <property type="protein sequence ID" value="KAI5059490.1"/>
    <property type="molecule type" value="Genomic_DNA"/>
</dbReference>
<dbReference type="InterPro" id="IPR030182">
    <property type="entry name" value="PUP_plant"/>
</dbReference>
<keyword evidence="3 7" id="KW-0813">Transport</keyword>
<name>A0A9D4U217_ADICA</name>
<feature type="transmembrane region" description="Helical" evidence="7">
    <location>
        <begin position="144"/>
        <end position="164"/>
    </location>
</feature>
<evidence type="ECO:0000256" key="4">
    <source>
        <dbReference type="ARBA" id="ARBA00022692"/>
    </source>
</evidence>
<dbReference type="AlphaFoldDB" id="A0A9D4U217"/>
<proteinExistence type="inferred from homology"/>
<gene>
    <name evidence="8" type="ORF">GOP47_0025809</name>
</gene>
<evidence type="ECO:0000256" key="6">
    <source>
        <dbReference type="ARBA" id="ARBA00023136"/>
    </source>
</evidence>
<keyword evidence="5 7" id="KW-1133">Transmembrane helix</keyword>